<dbReference type="EMBL" id="BARV01034690">
    <property type="protein sequence ID" value="GAI49587.1"/>
    <property type="molecule type" value="Genomic_DNA"/>
</dbReference>
<organism evidence="1">
    <name type="scientific">marine sediment metagenome</name>
    <dbReference type="NCBI Taxonomy" id="412755"/>
    <lineage>
        <taxon>unclassified sequences</taxon>
        <taxon>metagenomes</taxon>
        <taxon>ecological metagenomes</taxon>
    </lineage>
</organism>
<evidence type="ECO:0000313" key="1">
    <source>
        <dbReference type="EMBL" id="GAI49587.1"/>
    </source>
</evidence>
<dbReference type="AlphaFoldDB" id="X1NZX1"/>
<dbReference type="Gene3D" id="3.20.20.140">
    <property type="entry name" value="Metal-dependent hydrolases"/>
    <property type="match status" value="1"/>
</dbReference>
<dbReference type="InterPro" id="IPR032466">
    <property type="entry name" value="Metal_Hydrolase"/>
</dbReference>
<sequence length="204" mass="23856">MIEDERDDEVEVTFDQYPYIAGATVLSTLLPPWTHEGGLNRLLERLKDPDTRKKIKEEMQKQGECWENMVHSNRWDSIYISVLKTEKNKRFEGKNIPEIKDMRGDADEFKTLFDLLLEEDGEVRMIVFSQDEAEMRQVMRHPLHMVGSDGRSVAPYGLLSIGKPHPRFYGTFPRFLGKYVREEKLLSLENAIRSITSYKGEFRP</sequence>
<protein>
    <submittedName>
        <fullName evidence="1">Uncharacterized protein</fullName>
    </submittedName>
</protein>
<feature type="non-terminal residue" evidence="1">
    <location>
        <position position="204"/>
    </location>
</feature>
<dbReference type="SUPFAM" id="SSF51556">
    <property type="entry name" value="Metallo-dependent hydrolases"/>
    <property type="match status" value="1"/>
</dbReference>
<proteinExistence type="predicted"/>
<accession>X1NZX1</accession>
<comment type="caution">
    <text evidence="1">The sequence shown here is derived from an EMBL/GenBank/DDBJ whole genome shotgun (WGS) entry which is preliminary data.</text>
</comment>
<reference evidence="1" key="1">
    <citation type="journal article" date="2014" name="Front. Microbiol.">
        <title>High frequency of phylogenetically diverse reductive dehalogenase-homologous genes in deep subseafloor sedimentary metagenomes.</title>
        <authorList>
            <person name="Kawai M."/>
            <person name="Futagami T."/>
            <person name="Toyoda A."/>
            <person name="Takaki Y."/>
            <person name="Nishi S."/>
            <person name="Hori S."/>
            <person name="Arai W."/>
            <person name="Tsubouchi T."/>
            <person name="Morono Y."/>
            <person name="Uchiyama I."/>
            <person name="Ito T."/>
            <person name="Fujiyama A."/>
            <person name="Inagaki F."/>
            <person name="Takami H."/>
        </authorList>
    </citation>
    <scope>NUCLEOTIDE SEQUENCE</scope>
    <source>
        <strain evidence="1">Expedition CK06-06</strain>
    </source>
</reference>
<name>X1NZX1_9ZZZZ</name>
<gene>
    <name evidence="1" type="ORF">S06H3_54264</name>
</gene>